<feature type="binding site" evidence="15">
    <location>
        <position position="182"/>
    </location>
    <ligand>
        <name>Zn(2+)</name>
        <dbReference type="ChEBI" id="CHEBI:29105"/>
        <label>1</label>
    </ligand>
</feature>
<dbReference type="EMBL" id="CP097649">
    <property type="protein sequence ID" value="URI14762.1"/>
    <property type="molecule type" value="Genomic_DNA"/>
</dbReference>
<dbReference type="Proteomes" id="UP001055429">
    <property type="component" value="Chromosome"/>
</dbReference>
<dbReference type="CDD" id="cd03891">
    <property type="entry name" value="M20_DapE_proteobac"/>
    <property type="match status" value="1"/>
</dbReference>
<feature type="binding site" evidence="15">
    <location>
        <position position="154"/>
    </location>
    <ligand>
        <name>Zn(2+)</name>
        <dbReference type="ChEBI" id="CHEBI:29105"/>
        <label>2</label>
    </ligand>
</feature>
<feature type="binding site" evidence="15">
    <location>
        <position position="115"/>
    </location>
    <ligand>
        <name>Zn(2+)</name>
        <dbReference type="ChEBI" id="CHEBI:29105"/>
        <label>2</label>
    </ligand>
</feature>
<gene>
    <name evidence="15 17" type="primary">dapE</name>
    <name evidence="17" type="ORF">M8231_13230</name>
</gene>
<evidence type="ECO:0000256" key="12">
    <source>
        <dbReference type="ARBA" id="ARBA00023285"/>
    </source>
</evidence>
<name>A0ABY4SJ88_9CAUL</name>
<evidence type="ECO:0000256" key="11">
    <source>
        <dbReference type="ARBA" id="ARBA00023154"/>
    </source>
</evidence>
<evidence type="ECO:0000256" key="9">
    <source>
        <dbReference type="ARBA" id="ARBA00022833"/>
    </source>
</evidence>
<dbReference type="PANTHER" id="PTHR43808:SF31">
    <property type="entry name" value="N-ACETYL-L-CITRULLINE DEACETYLASE"/>
    <property type="match status" value="1"/>
</dbReference>
<comment type="subunit">
    <text evidence="3 15">Homodimer.</text>
</comment>
<evidence type="ECO:0000313" key="17">
    <source>
        <dbReference type="EMBL" id="URI14762.1"/>
    </source>
</evidence>
<evidence type="ECO:0000256" key="8">
    <source>
        <dbReference type="ARBA" id="ARBA00022801"/>
    </source>
</evidence>
<dbReference type="InterPro" id="IPR011650">
    <property type="entry name" value="Peptidase_M20_dimer"/>
</dbReference>
<evidence type="ECO:0000256" key="6">
    <source>
        <dbReference type="ARBA" id="ARBA00022605"/>
    </source>
</evidence>
<evidence type="ECO:0000256" key="4">
    <source>
        <dbReference type="ARBA" id="ARBA00011921"/>
    </source>
</evidence>
<evidence type="ECO:0000256" key="10">
    <source>
        <dbReference type="ARBA" id="ARBA00022915"/>
    </source>
</evidence>
<comment type="pathway">
    <text evidence="1 15">Amino-acid biosynthesis; L-lysine biosynthesis via DAP pathway; LL-2,6-diaminopimelate from (S)-tetrahydrodipicolinate (succinylase route): step 3/3.</text>
</comment>
<dbReference type="InterPro" id="IPR036264">
    <property type="entry name" value="Bact_exopeptidase_dim_dom"/>
</dbReference>
<evidence type="ECO:0000256" key="5">
    <source>
        <dbReference type="ARBA" id="ARBA00022391"/>
    </source>
</evidence>
<dbReference type="NCBIfam" id="TIGR01246">
    <property type="entry name" value="dapE_proteo"/>
    <property type="match status" value="1"/>
</dbReference>
<evidence type="ECO:0000313" key="18">
    <source>
        <dbReference type="Proteomes" id="UP001055429"/>
    </source>
</evidence>
<dbReference type="GO" id="GO:0009014">
    <property type="term" value="F:succinyl-diaminopimelate desuccinylase activity"/>
    <property type="evidence" value="ECO:0007669"/>
    <property type="project" value="UniProtKB-EC"/>
</dbReference>
<evidence type="ECO:0000259" key="16">
    <source>
        <dbReference type="Pfam" id="PF07687"/>
    </source>
</evidence>
<keyword evidence="18" id="KW-1185">Reference proteome</keyword>
<feature type="binding site" evidence="15">
    <location>
        <position position="115"/>
    </location>
    <ligand>
        <name>Zn(2+)</name>
        <dbReference type="ChEBI" id="CHEBI:29105"/>
        <label>1</label>
    </ligand>
</feature>
<dbReference type="EC" id="3.5.1.18" evidence="4 15"/>
<dbReference type="Gene3D" id="3.40.630.10">
    <property type="entry name" value="Zn peptidases"/>
    <property type="match status" value="2"/>
</dbReference>
<dbReference type="HAMAP" id="MF_01690">
    <property type="entry name" value="DapE"/>
    <property type="match status" value="1"/>
</dbReference>
<dbReference type="SUPFAM" id="SSF55031">
    <property type="entry name" value="Bacterial exopeptidase dimerisation domain"/>
    <property type="match status" value="1"/>
</dbReference>
<feature type="active site" description="Proton acceptor" evidence="15">
    <location>
        <position position="153"/>
    </location>
</feature>
<comment type="catalytic activity">
    <reaction evidence="14 15">
        <text>N-succinyl-(2S,6S)-2,6-diaminopimelate + H2O = (2S,6S)-2,6-diaminopimelate + succinate</text>
        <dbReference type="Rhea" id="RHEA:22608"/>
        <dbReference type="ChEBI" id="CHEBI:15377"/>
        <dbReference type="ChEBI" id="CHEBI:30031"/>
        <dbReference type="ChEBI" id="CHEBI:57609"/>
        <dbReference type="ChEBI" id="CHEBI:58087"/>
        <dbReference type="EC" id="3.5.1.18"/>
    </reaction>
</comment>
<evidence type="ECO:0000256" key="1">
    <source>
        <dbReference type="ARBA" id="ARBA00005130"/>
    </source>
</evidence>
<evidence type="ECO:0000256" key="2">
    <source>
        <dbReference type="ARBA" id="ARBA00006746"/>
    </source>
</evidence>
<comment type="function">
    <text evidence="15">Catalyzes the hydrolysis of N-succinyl-L,L-diaminopimelic acid (SDAP), forming succinate and LL-2,6-diaminopimelate (DAP), an intermediate involved in the bacterial biosynthesis of lysine and meso-diaminopimelic acid, an essential component of bacterial cell walls.</text>
</comment>
<evidence type="ECO:0000256" key="7">
    <source>
        <dbReference type="ARBA" id="ARBA00022723"/>
    </source>
</evidence>
<organism evidence="17 18">
    <name type="scientific">Brevundimonas albigilva</name>
    <dbReference type="NCBI Taxonomy" id="1312364"/>
    <lineage>
        <taxon>Bacteria</taxon>
        <taxon>Pseudomonadati</taxon>
        <taxon>Pseudomonadota</taxon>
        <taxon>Alphaproteobacteria</taxon>
        <taxon>Caulobacterales</taxon>
        <taxon>Caulobacteraceae</taxon>
        <taxon>Brevundimonas</taxon>
    </lineage>
</organism>
<feature type="active site" evidence="15">
    <location>
        <position position="84"/>
    </location>
</feature>
<reference evidence="17" key="1">
    <citation type="submission" date="2022-05" db="EMBL/GenBank/DDBJ databases">
        <title>Brevundimonas albigilva TT17 genome sequence.</title>
        <authorList>
            <person name="Lee K."/>
            <person name="Son H."/>
        </authorList>
    </citation>
    <scope>NUCLEOTIDE SEQUENCE</scope>
    <source>
        <strain evidence="17">TT17</strain>
    </source>
</reference>
<comment type="cofactor">
    <cofactor evidence="15">
        <name>Zn(2+)</name>
        <dbReference type="ChEBI" id="CHEBI:29105"/>
    </cofactor>
    <cofactor evidence="15">
        <name>Co(2+)</name>
        <dbReference type="ChEBI" id="CHEBI:48828"/>
    </cofactor>
    <text evidence="15">Binds 2 Zn(2+) or Co(2+) ions per subunit.</text>
</comment>
<dbReference type="Pfam" id="PF07687">
    <property type="entry name" value="M20_dimer"/>
    <property type="match status" value="1"/>
</dbReference>
<dbReference type="NCBIfam" id="NF009557">
    <property type="entry name" value="PRK13009.1"/>
    <property type="match status" value="1"/>
</dbReference>
<protein>
    <recommendedName>
        <fullName evidence="5 15">Succinyl-diaminopimelate desuccinylase</fullName>
        <shortName evidence="15">SDAP desuccinylase</shortName>
        <ecNumber evidence="4 15">3.5.1.18</ecNumber>
    </recommendedName>
    <alternativeName>
        <fullName evidence="13 15">N-succinyl-LL-2,6-diaminoheptanedioate amidohydrolase</fullName>
    </alternativeName>
</protein>
<keyword evidence="8 15" id="KW-0378">Hydrolase</keyword>
<feature type="binding site" evidence="15">
    <location>
        <position position="371"/>
    </location>
    <ligand>
        <name>Zn(2+)</name>
        <dbReference type="ChEBI" id="CHEBI:29105"/>
        <label>2</label>
    </ligand>
</feature>
<dbReference type="RefSeq" id="WP_250201684.1">
    <property type="nucleotide sequence ID" value="NZ_CP097649.1"/>
</dbReference>
<keyword evidence="12 15" id="KW-0170">Cobalt</keyword>
<keyword evidence="7 15" id="KW-0479">Metal-binding</keyword>
<keyword evidence="10 15" id="KW-0220">Diaminopimelate biosynthesis</keyword>
<keyword evidence="6 15" id="KW-0028">Amino-acid biosynthesis</keyword>
<evidence type="ECO:0000256" key="14">
    <source>
        <dbReference type="ARBA" id="ARBA00051301"/>
    </source>
</evidence>
<sequence>MSRASIPVIDPVELTRDLIRIPSVTPADEGAMDVLERRLTALGFTCRRLTFEGPGGTGDHARIENLYARRGTAGPNLCFAGHTDVVPTGPAEQWSSQPFEAEVRDGVLYGRGAVDMKGGIAAWVAAVSRVLAEGEADDAALGGSLSFLITGDEEGPALHGTKRVVETLAAEGEVIDACVVGEPSSSQHLGDMIKVGRRGSLNSWITVHGKQGHVAYPERAANPAPVIARLMTRLNDHVLDDGYEGFPPSNLEITTIDVGNPATNIIPAQARARLNIRFNPSHTGDDLIDWLNREAGAVQAETGLRIELEHLCSGNAFLTEPGPFVEAVQDAVEAETGRRPEASTTGGTSDARFIRALCPVLELGLVGQTMHQIDERVPVAELEALTGVYRRVIETVFERL</sequence>
<proteinExistence type="inferred from homology"/>
<comment type="similarity">
    <text evidence="2 15">Belongs to the peptidase M20A family. DapE subfamily.</text>
</comment>
<accession>A0ABY4SJ88</accession>
<dbReference type="InterPro" id="IPR050072">
    <property type="entry name" value="Peptidase_M20A"/>
</dbReference>
<evidence type="ECO:0000256" key="13">
    <source>
        <dbReference type="ARBA" id="ARBA00031891"/>
    </source>
</evidence>
<dbReference type="Pfam" id="PF01546">
    <property type="entry name" value="Peptidase_M20"/>
    <property type="match status" value="1"/>
</dbReference>
<feature type="binding site" evidence="15">
    <location>
        <position position="82"/>
    </location>
    <ligand>
        <name>Zn(2+)</name>
        <dbReference type="ChEBI" id="CHEBI:29105"/>
        <label>1</label>
    </ligand>
</feature>
<dbReference type="InterPro" id="IPR005941">
    <property type="entry name" value="DapE_proteobac"/>
</dbReference>
<keyword evidence="11 15" id="KW-0457">Lysine biosynthesis</keyword>
<evidence type="ECO:0000256" key="15">
    <source>
        <dbReference type="HAMAP-Rule" id="MF_01690"/>
    </source>
</evidence>
<evidence type="ECO:0000256" key="3">
    <source>
        <dbReference type="ARBA" id="ARBA00011738"/>
    </source>
</evidence>
<dbReference type="SUPFAM" id="SSF53187">
    <property type="entry name" value="Zn-dependent exopeptidases"/>
    <property type="match status" value="1"/>
</dbReference>
<feature type="domain" description="Peptidase M20 dimerisation" evidence="16">
    <location>
        <begin position="195"/>
        <end position="299"/>
    </location>
</feature>
<keyword evidence="9 15" id="KW-0862">Zinc</keyword>
<dbReference type="InterPro" id="IPR002933">
    <property type="entry name" value="Peptidase_M20"/>
</dbReference>
<dbReference type="PANTHER" id="PTHR43808">
    <property type="entry name" value="ACETYLORNITHINE DEACETYLASE"/>
    <property type="match status" value="1"/>
</dbReference>